<dbReference type="AlphaFoldDB" id="G5JDL6"/>
<sequence>MPRRKSVTHFVAVNDLEKLPEEQEGLLIEVPHKGGDNPSNREKALEIVLTMWEQGEIDPDLFPNGLTSENIFFVPPDSPRLEKLDRTGESLPIPPIVKGAQEIVHLTKLQLEVQEVAEVAAPYVPVIEAVLSGNRPLNNSEREIARDKKYAKVITKLGEIVASVSDYRENCTGNARLILNAIAWQSQQGVDSNSDTPTGVVDESDSVI</sequence>
<evidence type="ECO:0000256" key="1">
    <source>
        <dbReference type="SAM" id="MobiDB-lite"/>
    </source>
</evidence>
<evidence type="ECO:0000313" key="3">
    <source>
        <dbReference type="Proteomes" id="UP000003477"/>
    </source>
</evidence>
<gene>
    <name evidence="2" type="ORF">CWATWH0003_5508</name>
</gene>
<dbReference type="EMBL" id="AESD01000863">
    <property type="protein sequence ID" value="EHJ09722.1"/>
    <property type="molecule type" value="Genomic_DNA"/>
</dbReference>
<reference evidence="2 3" key="1">
    <citation type="journal article" date="2011" name="Front. Microbiol.">
        <title>Two Strains of Crocosphaera watsonii with Highly Conserved Genomes are Distinguished by Strain-Specific Features.</title>
        <authorList>
            <person name="Bench S.R."/>
            <person name="Ilikchyan I.N."/>
            <person name="Tripp H.J."/>
            <person name="Zehr J.P."/>
        </authorList>
    </citation>
    <scope>NUCLEOTIDE SEQUENCE [LARGE SCALE GENOMIC DNA]</scope>
    <source>
        <strain evidence="2 3">WH 0003</strain>
    </source>
</reference>
<accession>G5JDL6</accession>
<proteinExistence type="predicted"/>
<comment type="caution">
    <text evidence="2">The sequence shown here is derived from an EMBL/GenBank/DDBJ whole genome shotgun (WGS) entry which is preliminary data.</text>
</comment>
<evidence type="ECO:0000313" key="2">
    <source>
        <dbReference type="EMBL" id="EHJ09722.1"/>
    </source>
</evidence>
<feature type="region of interest" description="Disordered" evidence="1">
    <location>
        <begin position="189"/>
        <end position="208"/>
    </location>
</feature>
<dbReference type="Proteomes" id="UP000003477">
    <property type="component" value="Unassembled WGS sequence"/>
</dbReference>
<name>G5JDL6_CROWT</name>
<organism evidence="2 3">
    <name type="scientific">Crocosphaera watsonii WH 0003</name>
    <dbReference type="NCBI Taxonomy" id="423471"/>
    <lineage>
        <taxon>Bacteria</taxon>
        <taxon>Bacillati</taxon>
        <taxon>Cyanobacteriota</taxon>
        <taxon>Cyanophyceae</taxon>
        <taxon>Oscillatoriophycideae</taxon>
        <taxon>Chroococcales</taxon>
        <taxon>Aphanothecaceae</taxon>
        <taxon>Crocosphaera</taxon>
    </lineage>
</organism>
<protein>
    <submittedName>
        <fullName evidence="2">Uncharacterized protein</fullName>
    </submittedName>
</protein>
<dbReference type="PATRIC" id="fig|423471.3.peg.5144"/>